<evidence type="ECO:0000256" key="4">
    <source>
        <dbReference type="ARBA" id="ARBA00022989"/>
    </source>
</evidence>
<accession>A0A3A8KLC3</accession>
<dbReference type="InterPro" id="IPR001851">
    <property type="entry name" value="ABC_transp_permease"/>
</dbReference>
<evidence type="ECO:0000256" key="3">
    <source>
        <dbReference type="ARBA" id="ARBA00022692"/>
    </source>
</evidence>
<evidence type="ECO:0000256" key="2">
    <source>
        <dbReference type="ARBA" id="ARBA00022475"/>
    </source>
</evidence>
<dbReference type="Proteomes" id="UP000268313">
    <property type="component" value="Unassembled WGS sequence"/>
</dbReference>
<protein>
    <submittedName>
        <fullName evidence="7">ABC transporter permease</fullName>
    </submittedName>
</protein>
<evidence type="ECO:0000256" key="5">
    <source>
        <dbReference type="ARBA" id="ARBA00023136"/>
    </source>
</evidence>
<keyword evidence="5 6" id="KW-0472">Membrane</keyword>
<comment type="caution">
    <text evidence="7">The sequence shown here is derived from an EMBL/GenBank/DDBJ whole genome shotgun (WGS) entry which is preliminary data.</text>
</comment>
<dbReference type="GO" id="GO:0022857">
    <property type="term" value="F:transmembrane transporter activity"/>
    <property type="evidence" value="ECO:0007669"/>
    <property type="project" value="InterPro"/>
</dbReference>
<name>A0A3A8KLC3_9BACT</name>
<dbReference type="GO" id="GO:0005886">
    <property type="term" value="C:plasma membrane"/>
    <property type="evidence" value="ECO:0007669"/>
    <property type="project" value="UniProtKB-SubCell"/>
</dbReference>
<feature type="transmembrane region" description="Helical" evidence="6">
    <location>
        <begin position="73"/>
        <end position="94"/>
    </location>
</feature>
<dbReference type="Pfam" id="PF02653">
    <property type="entry name" value="BPD_transp_2"/>
    <property type="match status" value="1"/>
</dbReference>
<comment type="subcellular location">
    <subcellularLocation>
        <location evidence="1">Cell membrane</location>
        <topology evidence="1">Multi-pass membrane protein</topology>
    </subcellularLocation>
</comment>
<feature type="transmembrane region" description="Helical" evidence="6">
    <location>
        <begin position="101"/>
        <end position="120"/>
    </location>
</feature>
<dbReference type="PANTHER" id="PTHR47089:SF1">
    <property type="entry name" value="GUANOSINE ABC TRANSPORTER PERMEASE PROTEIN NUPP"/>
    <property type="match status" value="1"/>
</dbReference>
<dbReference type="AlphaFoldDB" id="A0A3A8KLC3"/>
<dbReference type="PANTHER" id="PTHR47089">
    <property type="entry name" value="ABC TRANSPORTER, PERMEASE PROTEIN"/>
    <property type="match status" value="1"/>
</dbReference>
<dbReference type="OrthoDB" id="9809785at2"/>
<feature type="transmembrane region" description="Helical" evidence="6">
    <location>
        <begin position="126"/>
        <end position="145"/>
    </location>
</feature>
<gene>
    <name evidence="7" type="ORF">D7X32_16165</name>
</gene>
<organism evidence="7 8">
    <name type="scientific">Corallococcus carmarthensis</name>
    <dbReference type="NCBI Taxonomy" id="2316728"/>
    <lineage>
        <taxon>Bacteria</taxon>
        <taxon>Pseudomonadati</taxon>
        <taxon>Myxococcota</taxon>
        <taxon>Myxococcia</taxon>
        <taxon>Myxococcales</taxon>
        <taxon>Cystobacterineae</taxon>
        <taxon>Myxococcaceae</taxon>
        <taxon>Corallococcus</taxon>
    </lineage>
</organism>
<feature type="transmembrane region" description="Helical" evidence="6">
    <location>
        <begin position="255"/>
        <end position="275"/>
    </location>
</feature>
<dbReference type="RefSeq" id="WP_120603436.1">
    <property type="nucleotide sequence ID" value="NZ_JABFJX010000228.1"/>
</dbReference>
<sequence>MGERTRQVLPSVLSVLLALAVCWLTIAFTRDADTATRAYLQMLWGGIGNWPAFLEGGSSNAVLRPLGEAAMKAALLTLTGLSVAVAFKVGLFNIGAQGQMIWGALAAALVGAHVSLPGLIHVPLALIAAAIAGAAWASIAGVLKLKRGVHEVISTIMLNWVAVSLVDNWLVIGPLRAVAEGASSITGTAEILPTAQLPRLLGDSSRLNLGFPLALVAALGVWVWLSRTRSGYETRAVGLSPEAARAAGIPTLWRAGGAMALAGALAGLAGAVLVLGTEGRYPGSLGAPYGFDGIAIALIGNNHPLGAALSAAVFGILRAGGTRMQLLGVHKSFPELIQGFALLFVAGRMVWLALLDRRQKRAQTQAQGPAQAGAEVPRV</sequence>
<evidence type="ECO:0000313" key="7">
    <source>
        <dbReference type="EMBL" id="RKH02714.1"/>
    </source>
</evidence>
<keyword evidence="3 6" id="KW-0812">Transmembrane</keyword>
<evidence type="ECO:0000256" key="1">
    <source>
        <dbReference type="ARBA" id="ARBA00004651"/>
    </source>
</evidence>
<feature type="transmembrane region" description="Helical" evidence="6">
    <location>
        <begin position="207"/>
        <end position="225"/>
    </location>
</feature>
<keyword evidence="4 6" id="KW-1133">Transmembrane helix</keyword>
<feature type="transmembrane region" description="Helical" evidence="6">
    <location>
        <begin position="152"/>
        <end position="172"/>
    </location>
</feature>
<reference evidence="8" key="1">
    <citation type="submission" date="2018-09" db="EMBL/GenBank/DDBJ databases">
        <authorList>
            <person name="Livingstone P.G."/>
            <person name="Whitworth D.E."/>
        </authorList>
    </citation>
    <scope>NUCLEOTIDE SEQUENCE [LARGE SCALE GENOMIC DNA]</scope>
    <source>
        <strain evidence="8">CA043D</strain>
    </source>
</reference>
<dbReference type="CDD" id="cd06580">
    <property type="entry name" value="TM_PBP1_transp_TpRbsC_like"/>
    <property type="match status" value="1"/>
</dbReference>
<feature type="transmembrane region" description="Helical" evidence="6">
    <location>
        <begin position="336"/>
        <end position="355"/>
    </location>
</feature>
<evidence type="ECO:0000313" key="8">
    <source>
        <dbReference type="Proteomes" id="UP000268313"/>
    </source>
</evidence>
<keyword evidence="2" id="KW-1003">Cell membrane</keyword>
<proteinExistence type="predicted"/>
<evidence type="ECO:0000256" key="6">
    <source>
        <dbReference type="SAM" id="Phobius"/>
    </source>
</evidence>
<dbReference type="EMBL" id="RAWE01000050">
    <property type="protein sequence ID" value="RKH02714.1"/>
    <property type="molecule type" value="Genomic_DNA"/>
</dbReference>
<keyword evidence="8" id="KW-1185">Reference proteome</keyword>